<dbReference type="PRINTS" id="PR00455">
    <property type="entry name" value="HTHTETR"/>
</dbReference>
<dbReference type="Gene3D" id="1.10.357.10">
    <property type="entry name" value="Tetracycline Repressor, domain 2"/>
    <property type="match status" value="1"/>
</dbReference>
<dbReference type="SUPFAM" id="SSF46689">
    <property type="entry name" value="Homeodomain-like"/>
    <property type="match status" value="1"/>
</dbReference>
<dbReference type="PANTHER" id="PTHR30055:SF146">
    <property type="entry name" value="HTH-TYPE TRANSCRIPTIONAL DUAL REGULATOR CECR"/>
    <property type="match status" value="1"/>
</dbReference>
<feature type="DNA-binding region" description="H-T-H motif" evidence="2">
    <location>
        <begin position="42"/>
        <end position="61"/>
    </location>
</feature>
<evidence type="ECO:0000259" key="3">
    <source>
        <dbReference type="PROSITE" id="PS50977"/>
    </source>
</evidence>
<evidence type="ECO:0000256" key="1">
    <source>
        <dbReference type="ARBA" id="ARBA00023125"/>
    </source>
</evidence>
<accession>A0ABV9W959</accession>
<evidence type="ECO:0000256" key="2">
    <source>
        <dbReference type="PROSITE-ProRule" id="PRU00335"/>
    </source>
</evidence>
<dbReference type="PROSITE" id="PS50977">
    <property type="entry name" value="HTH_TETR_2"/>
    <property type="match status" value="1"/>
</dbReference>
<keyword evidence="1 2" id="KW-0238">DNA-binding</keyword>
<dbReference type="InterPro" id="IPR001647">
    <property type="entry name" value="HTH_TetR"/>
</dbReference>
<organism evidence="4 5">
    <name type="scientific">Dactylosporangium cerinum</name>
    <dbReference type="NCBI Taxonomy" id="1434730"/>
    <lineage>
        <taxon>Bacteria</taxon>
        <taxon>Bacillati</taxon>
        <taxon>Actinomycetota</taxon>
        <taxon>Actinomycetes</taxon>
        <taxon>Micromonosporales</taxon>
        <taxon>Micromonosporaceae</taxon>
        <taxon>Dactylosporangium</taxon>
    </lineage>
</organism>
<evidence type="ECO:0000313" key="5">
    <source>
        <dbReference type="Proteomes" id="UP001595912"/>
    </source>
</evidence>
<feature type="domain" description="HTH tetR-type" evidence="3">
    <location>
        <begin position="19"/>
        <end position="79"/>
    </location>
</feature>
<dbReference type="Proteomes" id="UP001595912">
    <property type="component" value="Unassembled WGS sequence"/>
</dbReference>
<dbReference type="Pfam" id="PF00440">
    <property type="entry name" value="TetR_N"/>
    <property type="match status" value="1"/>
</dbReference>
<comment type="caution">
    <text evidence="4">The sequence shown here is derived from an EMBL/GenBank/DDBJ whole genome shotgun (WGS) entry which is preliminary data.</text>
</comment>
<dbReference type="PANTHER" id="PTHR30055">
    <property type="entry name" value="HTH-TYPE TRANSCRIPTIONAL REGULATOR RUTR"/>
    <property type="match status" value="1"/>
</dbReference>
<name>A0ABV9W959_9ACTN</name>
<gene>
    <name evidence="4" type="ORF">ACFPIJ_38445</name>
</gene>
<keyword evidence="5" id="KW-1185">Reference proteome</keyword>
<dbReference type="EMBL" id="JBHSIU010000054">
    <property type="protein sequence ID" value="MFC5003691.1"/>
    <property type="molecule type" value="Genomic_DNA"/>
</dbReference>
<protein>
    <submittedName>
        <fullName evidence="4">TetR/AcrR family transcriptional regulator</fullName>
    </submittedName>
</protein>
<proteinExistence type="predicted"/>
<sequence length="213" mass="23161">MSEDGKRSYRSDLRAAQAQRTRAQIVAAAAELFAGNGYAATTIDAIAAAAGVSRKTVFTSVGGKVELLKLAYDQAVAGDDEPMPLRERAVVKALEAEPDAARMLAGFAAMVTGIQGRTATLHVALAGAAESEPEARVLLDHLEQQRLSAMRRPATLLRRLGALRDGLSVSTAADILWLHNDPLLYHRLVHQRQWTPAQFQDWLTRALQTQLLR</sequence>
<reference evidence="5" key="1">
    <citation type="journal article" date="2019" name="Int. J. Syst. Evol. Microbiol.">
        <title>The Global Catalogue of Microorganisms (GCM) 10K type strain sequencing project: providing services to taxonomists for standard genome sequencing and annotation.</title>
        <authorList>
            <consortium name="The Broad Institute Genomics Platform"/>
            <consortium name="The Broad Institute Genome Sequencing Center for Infectious Disease"/>
            <person name="Wu L."/>
            <person name="Ma J."/>
        </authorList>
    </citation>
    <scope>NUCLEOTIDE SEQUENCE [LARGE SCALE GENOMIC DNA]</scope>
    <source>
        <strain evidence="5">CGMCC 4.7152</strain>
    </source>
</reference>
<evidence type="ECO:0000313" key="4">
    <source>
        <dbReference type="EMBL" id="MFC5003691.1"/>
    </source>
</evidence>
<dbReference type="RefSeq" id="WP_380122893.1">
    <property type="nucleotide sequence ID" value="NZ_JBHSIU010000054.1"/>
</dbReference>
<dbReference type="InterPro" id="IPR009057">
    <property type="entry name" value="Homeodomain-like_sf"/>
</dbReference>
<dbReference type="InterPro" id="IPR050109">
    <property type="entry name" value="HTH-type_TetR-like_transc_reg"/>
</dbReference>